<name>A0A212JKU0_9PROT</name>
<evidence type="ECO:0000256" key="3">
    <source>
        <dbReference type="ARBA" id="ARBA00022603"/>
    </source>
</evidence>
<evidence type="ECO:0000256" key="1">
    <source>
        <dbReference type="ARBA" id="ARBA00009741"/>
    </source>
</evidence>
<dbReference type="InterPro" id="IPR050078">
    <property type="entry name" value="Ribosomal_L11_MeTrfase_PrmA"/>
</dbReference>
<dbReference type="GO" id="GO:0005840">
    <property type="term" value="C:ribosome"/>
    <property type="evidence" value="ECO:0007669"/>
    <property type="project" value="UniProtKB-KW"/>
</dbReference>
<gene>
    <name evidence="6" type="primary">prmA</name>
    <name evidence="7" type="ORF">KL86APRO_11251</name>
</gene>
<keyword evidence="4 6" id="KW-0808">Transferase</keyword>
<keyword evidence="2 6" id="KW-0963">Cytoplasm</keyword>
<evidence type="ECO:0000256" key="5">
    <source>
        <dbReference type="ARBA" id="ARBA00022691"/>
    </source>
</evidence>
<dbReference type="GO" id="GO:0008276">
    <property type="term" value="F:protein methyltransferase activity"/>
    <property type="evidence" value="ECO:0007669"/>
    <property type="project" value="UniProtKB-UniRule"/>
</dbReference>
<dbReference type="AlphaFoldDB" id="A0A212JKU0"/>
<dbReference type="InterPro" id="IPR029063">
    <property type="entry name" value="SAM-dependent_MTases_sf"/>
</dbReference>
<keyword evidence="7" id="KW-0689">Ribosomal protein</keyword>
<proteinExistence type="inferred from homology"/>
<accession>A0A212JKU0</accession>
<protein>
    <recommendedName>
        <fullName evidence="6">Ribosomal protein L11 methyltransferase</fullName>
        <shortName evidence="6">L11 Mtase</shortName>
        <ecNumber evidence="6">2.1.1.-</ecNumber>
    </recommendedName>
</protein>
<evidence type="ECO:0000256" key="2">
    <source>
        <dbReference type="ARBA" id="ARBA00022490"/>
    </source>
</evidence>
<feature type="binding site" evidence="6">
    <location>
        <position position="230"/>
    </location>
    <ligand>
        <name>S-adenosyl-L-methionine</name>
        <dbReference type="ChEBI" id="CHEBI:59789"/>
    </ligand>
</feature>
<evidence type="ECO:0000313" key="7">
    <source>
        <dbReference type="EMBL" id="SBW00059.1"/>
    </source>
</evidence>
<dbReference type="SUPFAM" id="SSF53335">
    <property type="entry name" value="S-adenosyl-L-methionine-dependent methyltransferases"/>
    <property type="match status" value="1"/>
</dbReference>
<dbReference type="InterPro" id="IPR004498">
    <property type="entry name" value="Ribosomal_PrmA_MeTrfase"/>
</dbReference>
<comment type="similarity">
    <text evidence="1 6">Belongs to the methyltransferase superfamily. PrmA family.</text>
</comment>
<dbReference type="GO" id="GO:0032259">
    <property type="term" value="P:methylation"/>
    <property type="evidence" value="ECO:0007669"/>
    <property type="project" value="UniProtKB-KW"/>
</dbReference>
<dbReference type="HAMAP" id="MF_00735">
    <property type="entry name" value="Methyltr_PrmA"/>
    <property type="match status" value="1"/>
</dbReference>
<comment type="function">
    <text evidence="6">Methylates ribosomal protein L11.</text>
</comment>
<dbReference type="PANTHER" id="PTHR43648">
    <property type="entry name" value="ELECTRON TRANSFER FLAVOPROTEIN BETA SUBUNIT LYSINE METHYLTRANSFERASE"/>
    <property type="match status" value="1"/>
</dbReference>
<reference evidence="7" key="1">
    <citation type="submission" date="2016-04" db="EMBL/GenBank/DDBJ databases">
        <authorList>
            <person name="Evans L.H."/>
            <person name="Alamgir A."/>
            <person name="Owens N."/>
            <person name="Weber N.D."/>
            <person name="Virtaneva K."/>
            <person name="Barbian K."/>
            <person name="Babar A."/>
            <person name="Rosenke K."/>
        </authorList>
    </citation>
    <scope>NUCLEOTIDE SEQUENCE</scope>
    <source>
        <strain evidence="7">86</strain>
    </source>
</reference>
<feature type="binding site" evidence="6">
    <location>
        <position position="161"/>
    </location>
    <ligand>
        <name>S-adenosyl-L-methionine</name>
        <dbReference type="ChEBI" id="CHEBI:59789"/>
    </ligand>
</feature>
<keyword evidence="3 6" id="KW-0489">Methyltransferase</keyword>
<dbReference type="CDD" id="cd02440">
    <property type="entry name" value="AdoMet_MTases"/>
    <property type="match status" value="1"/>
</dbReference>
<dbReference type="Gene3D" id="3.40.50.150">
    <property type="entry name" value="Vaccinia Virus protein VP39"/>
    <property type="match status" value="1"/>
</dbReference>
<evidence type="ECO:0000256" key="4">
    <source>
        <dbReference type="ARBA" id="ARBA00022679"/>
    </source>
</evidence>
<feature type="binding site" evidence="6">
    <location>
        <position position="183"/>
    </location>
    <ligand>
        <name>S-adenosyl-L-methionine</name>
        <dbReference type="ChEBI" id="CHEBI:59789"/>
    </ligand>
</feature>
<keyword evidence="7" id="KW-0687">Ribonucleoprotein</keyword>
<evidence type="ECO:0000256" key="6">
    <source>
        <dbReference type="HAMAP-Rule" id="MF_00735"/>
    </source>
</evidence>
<dbReference type="PANTHER" id="PTHR43648:SF1">
    <property type="entry name" value="ELECTRON TRANSFER FLAVOPROTEIN BETA SUBUNIT LYSINE METHYLTRANSFERASE"/>
    <property type="match status" value="1"/>
</dbReference>
<sequence>MEAVKQWRLALAGDRRSVEAFELALEPFAPALLAFEADEASNLWTLEGIGEDEPDAEGIAAALAEAAARLGLPTPDYTLEPLEQRDWLRENLMAFPPLPIGRFFVHGSHLEAPNRSGRVAILVDAATAFGSGEHPTTMGCLLAIHALKRHDRRPSRVLDMGCGSGILSIGAAKVWPVRVDAVDIDPESVRVTRFNGVRNRVSHTLRAEAGDGYRVGMVRRHAPYDLILSNILAKPLMKMAPKLDRALAKGGLAVLSGLLVKQEAMVLAAHRAQGLAKVASFRHRGWSTLVLRKSGPGTPGRVRLPRFTPRGPVTI</sequence>
<dbReference type="Pfam" id="PF06325">
    <property type="entry name" value="PrmA"/>
    <property type="match status" value="1"/>
</dbReference>
<organism evidence="7">
    <name type="scientific">uncultured Alphaproteobacteria bacterium</name>
    <dbReference type="NCBI Taxonomy" id="91750"/>
    <lineage>
        <taxon>Bacteria</taxon>
        <taxon>Pseudomonadati</taxon>
        <taxon>Pseudomonadota</taxon>
        <taxon>Alphaproteobacteria</taxon>
        <taxon>environmental samples</taxon>
    </lineage>
</organism>
<dbReference type="EMBL" id="FLUO01000001">
    <property type="protein sequence ID" value="SBW00059.1"/>
    <property type="molecule type" value="Genomic_DNA"/>
</dbReference>
<feature type="binding site" evidence="6">
    <location>
        <position position="137"/>
    </location>
    <ligand>
        <name>S-adenosyl-L-methionine</name>
        <dbReference type="ChEBI" id="CHEBI:59789"/>
    </ligand>
</feature>
<keyword evidence="5 6" id="KW-0949">S-adenosyl-L-methionine</keyword>
<dbReference type="EC" id="2.1.1.-" evidence="6"/>
<dbReference type="GO" id="GO:0005737">
    <property type="term" value="C:cytoplasm"/>
    <property type="evidence" value="ECO:0007669"/>
    <property type="project" value="UniProtKB-SubCell"/>
</dbReference>
<comment type="catalytic activity">
    <reaction evidence="6">
        <text>L-lysyl-[protein] + 3 S-adenosyl-L-methionine = N(6),N(6),N(6)-trimethyl-L-lysyl-[protein] + 3 S-adenosyl-L-homocysteine + 3 H(+)</text>
        <dbReference type="Rhea" id="RHEA:54192"/>
        <dbReference type="Rhea" id="RHEA-COMP:9752"/>
        <dbReference type="Rhea" id="RHEA-COMP:13826"/>
        <dbReference type="ChEBI" id="CHEBI:15378"/>
        <dbReference type="ChEBI" id="CHEBI:29969"/>
        <dbReference type="ChEBI" id="CHEBI:57856"/>
        <dbReference type="ChEBI" id="CHEBI:59789"/>
        <dbReference type="ChEBI" id="CHEBI:61961"/>
    </reaction>
</comment>
<comment type="subcellular location">
    <subcellularLocation>
        <location evidence="6">Cytoplasm</location>
    </subcellularLocation>
</comment>